<organism evidence="1 2">
    <name type="scientific">Roseofilum reptotaenium AO1-A</name>
    <dbReference type="NCBI Taxonomy" id="1925591"/>
    <lineage>
        <taxon>Bacteria</taxon>
        <taxon>Bacillati</taxon>
        <taxon>Cyanobacteriota</taxon>
        <taxon>Cyanophyceae</taxon>
        <taxon>Desertifilales</taxon>
        <taxon>Desertifilaceae</taxon>
        <taxon>Roseofilum</taxon>
    </lineage>
</organism>
<sequence>MTAEQTYPNAPDVSGDDYLVVGLATCFIKEDGEVYPVKVIEPIPSAALEALFKGIPTSYEMALGTTLGTVLIHQTPQKPTEFPEKPQFCDEFVERAIAAVRSYKVPSHERVKTKIPIGTCHQDFNFSTERKRVLNMTNVVRTEDNVKQHEHTHKVL</sequence>
<keyword evidence="2" id="KW-1185">Reference proteome</keyword>
<gene>
    <name evidence="1" type="ORF">BI308_03710</name>
</gene>
<proteinExistence type="predicted"/>
<reference evidence="1" key="1">
    <citation type="submission" date="2016-10" db="EMBL/GenBank/DDBJ databases">
        <title>CRISPR-Cas defence system in Roseofilum reptotaenium: evidence of a bacteriophage-cyanobacterium arms race in the coral black band disease.</title>
        <authorList>
            <person name="Buerger P."/>
            <person name="Wood-Charlson E.M."/>
            <person name="Weynberg K.D."/>
            <person name="Willis B."/>
            <person name="Van Oppen M.J."/>
        </authorList>
    </citation>
    <scope>NUCLEOTIDE SEQUENCE [LARGE SCALE GENOMIC DNA]</scope>
    <source>
        <strain evidence="1">AO1-A</strain>
    </source>
</reference>
<protein>
    <submittedName>
        <fullName evidence="1">Uncharacterized protein</fullName>
    </submittedName>
</protein>
<dbReference type="Proteomes" id="UP000183940">
    <property type="component" value="Unassembled WGS sequence"/>
</dbReference>
<dbReference type="AlphaFoldDB" id="A0A1L9QVU5"/>
<accession>A0A1L9QVU5</accession>
<dbReference type="STRING" id="1925591.BI308_03710"/>
<dbReference type="EMBL" id="MLAW01000004">
    <property type="protein sequence ID" value="OJJ26811.1"/>
    <property type="molecule type" value="Genomic_DNA"/>
</dbReference>
<evidence type="ECO:0000313" key="2">
    <source>
        <dbReference type="Proteomes" id="UP000183940"/>
    </source>
</evidence>
<comment type="caution">
    <text evidence="1">The sequence shown here is derived from an EMBL/GenBank/DDBJ whole genome shotgun (WGS) entry which is preliminary data.</text>
</comment>
<name>A0A1L9QVU5_9CYAN</name>
<evidence type="ECO:0000313" key="1">
    <source>
        <dbReference type="EMBL" id="OJJ26811.1"/>
    </source>
</evidence>